<name>A6G878_9BACT</name>
<feature type="compositionally biased region" description="Acidic residues" evidence="1">
    <location>
        <begin position="29"/>
        <end position="78"/>
    </location>
</feature>
<accession>A6G878</accession>
<feature type="region of interest" description="Disordered" evidence="1">
    <location>
        <begin position="27"/>
        <end position="117"/>
    </location>
</feature>
<dbReference type="EMBL" id="ABCS01000038">
    <property type="protein sequence ID" value="EDM77919.1"/>
    <property type="molecule type" value="Genomic_DNA"/>
</dbReference>
<dbReference type="Proteomes" id="UP000005801">
    <property type="component" value="Unassembled WGS sequence"/>
</dbReference>
<gene>
    <name evidence="3" type="ORF">PPSIR1_01829</name>
</gene>
<evidence type="ECO:0000256" key="2">
    <source>
        <dbReference type="SAM" id="SignalP"/>
    </source>
</evidence>
<dbReference type="SUPFAM" id="SSF53474">
    <property type="entry name" value="alpha/beta-Hydrolases"/>
    <property type="match status" value="1"/>
</dbReference>
<reference evidence="3 4" key="1">
    <citation type="submission" date="2007-06" db="EMBL/GenBank/DDBJ databases">
        <authorList>
            <person name="Shimkets L."/>
            <person name="Ferriera S."/>
            <person name="Johnson J."/>
            <person name="Kravitz S."/>
            <person name="Beeson K."/>
            <person name="Sutton G."/>
            <person name="Rogers Y.-H."/>
            <person name="Friedman R."/>
            <person name="Frazier M."/>
            <person name="Venter J.C."/>
        </authorList>
    </citation>
    <scope>NUCLEOTIDE SEQUENCE [LARGE SCALE GENOMIC DNA]</scope>
    <source>
        <strain evidence="3 4">SIR-1</strain>
    </source>
</reference>
<organism evidence="3 4">
    <name type="scientific">Plesiocystis pacifica SIR-1</name>
    <dbReference type="NCBI Taxonomy" id="391625"/>
    <lineage>
        <taxon>Bacteria</taxon>
        <taxon>Pseudomonadati</taxon>
        <taxon>Myxococcota</taxon>
        <taxon>Polyangia</taxon>
        <taxon>Nannocystales</taxon>
        <taxon>Nannocystaceae</taxon>
        <taxon>Plesiocystis</taxon>
    </lineage>
</organism>
<dbReference type="Gene3D" id="3.40.50.1820">
    <property type="entry name" value="alpha/beta hydrolase"/>
    <property type="match status" value="1"/>
</dbReference>
<dbReference type="RefSeq" id="WP_006972923.1">
    <property type="nucleotide sequence ID" value="NZ_ABCS01000038.1"/>
</dbReference>
<protein>
    <submittedName>
        <fullName evidence="3">Uncharacterized protein</fullName>
    </submittedName>
</protein>
<feature type="chain" id="PRO_5002697632" evidence="2">
    <location>
        <begin position="25"/>
        <end position="616"/>
    </location>
</feature>
<dbReference type="OrthoDB" id="5291933at2"/>
<feature type="signal peptide" evidence="2">
    <location>
        <begin position="1"/>
        <end position="24"/>
    </location>
</feature>
<dbReference type="AlphaFoldDB" id="A6G878"/>
<evidence type="ECO:0000256" key="1">
    <source>
        <dbReference type="SAM" id="MobiDB-lite"/>
    </source>
</evidence>
<evidence type="ECO:0000313" key="3">
    <source>
        <dbReference type="EMBL" id="EDM77919.1"/>
    </source>
</evidence>
<comment type="caution">
    <text evidence="3">The sequence shown here is derived from an EMBL/GenBank/DDBJ whole genome shotgun (WGS) entry which is preliminary data.</text>
</comment>
<sequence>MPRTTVSTQSSPALILAAFALTLACSDDGGADEADAGSEDEVGEDSTDDADTTEDGTSEGSSESETDTESTTDTESETDTTGGEPAEGLCEGLTPSTVPPGRSTAPDGPPPFAVGEHTNLSLGALAGVEPVEDPVAPGAVDAGLDLGAATYDLRVPPSYDGETPHGLIVFINSGNNGSLPSNGYANELDAGELLWIAPNDAGNSVNVDVRMGLAYLGTLWALEHYAIDRSRIYAMGSSGGARSANMLAYQYPQLYTGTLARCGANYPAQVAQDYETHEPDSHYEFWGPGFFPDVGGQPYLEHLRSFERRFALMTSFDDFREGDMMNIYHHGFEADDLFARFIETSGNHCASNEAHLRDGLGFVEHPLWRVVEDGFDDGELGVNAGLGDGLVDREGATGPAFEDGGALHLPAEPGAGPSAALIRNRTGWRDRHGLIWRAQLDFGDAPGGAAELGVLAHDPAVHGDDLSAAPVSVDEAVGRPAIVLRVLPDPARVEVHVEVPSLGLSLEPFTAPIDDWAPADGPLNVKLEVWDRELQIDLDAHLGEVTALEGARVLDDGRTIRVRWRELLDGDEGWPASDWPASEGAVLSLAYTAGEAAGSLAVTSVRVEDALGLSCE</sequence>
<proteinExistence type="predicted"/>
<keyword evidence="2" id="KW-0732">Signal</keyword>
<evidence type="ECO:0000313" key="4">
    <source>
        <dbReference type="Proteomes" id="UP000005801"/>
    </source>
</evidence>
<dbReference type="PROSITE" id="PS51257">
    <property type="entry name" value="PROKAR_LIPOPROTEIN"/>
    <property type="match status" value="1"/>
</dbReference>
<keyword evidence="4" id="KW-1185">Reference proteome</keyword>
<dbReference type="InterPro" id="IPR029058">
    <property type="entry name" value="AB_hydrolase_fold"/>
</dbReference>